<keyword evidence="4" id="KW-0378">Hydrolase</keyword>
<feature type="domain" description="Alpha/beta hydrolase fold-5" evidence="3">
    <location>
        <begin position="148"/>
        <end position="305"/>
    </location>
</feature>
<keyword evidence="2" id="KW-0812">Transmembrane</keyword>
<dbReference type="InterPro" id="IPR029059">
    <property type="entry name" value="AB_hydrolase_5"/>
</dbReference>
<dbReference type="Pfam" id="PF12695">
    <property type="entry name" value="Abhydrolase_5"/>
    <property type="match status" value="1"/>
</dbReference>
<organism evidence="4 5">
    <name type="scientific">Demequina litoralis</name>
    <dbReference type="NCBI Taxonomy" id="3051660"/>
    <lineage>
        <taxon>Bacteria</taxon>
        <taxon>Bacillati</taxon>
        <taxon>Actinomycetota</taxon>
        <taxon>Actinomycetes</taxon>
        <taxon>Micrococcales</taxon>
        <taxon>Demequinaceae</taxon>
        <taxon>Demequina</taxon>
    </lineage>
</organism>
<feature type="transmembrane region" description="Helical" evidence="2">
    <location>
        <begin position="27"/>
        <end position="51"/>
    </location>
</feature>
<keyword evidence="5" id="KW-1185">Reference proteome</keyword>
<dbReference type="GO" id="GO:0016787">
    <property type="term" value="F:hydrolase activity"/>
    <property type="evidence" value="ECO:0007669"/>
    <property type="project" value="UniProtKB-KW"/>
</dbReference>
<protein>
    <submittedName>
        <fullName evidence="4">Alpha/beta hydrolase</fullName>
    </submittedName>
</protein>
<dbReference type="RefSeq" id="WP_301134173.1">
    <property type="nucleotide sequence ID" value="NZ_JAUHPW010000007.1"/>
</dbReference>
<evidence type="ECO:0000259" key="3">
    <source>
        <dbReference type="Pfam" id="PF12695"/>
    </source>
</evidence>
<feature type="transmembrane region" description="Helical" evidence="2">
    <location>
        <begin position="57"/>
        <end position="76"/>
    </location>
</feature>
<dbReference type="EMBL" id="JAUHPW010000007">
    <property type="protein sequence ID" value="MDN4476200.1"/>
    <property type="molecule type" value="Genomic_DNA"/>
</dbReference>
<evidence type="ECO:0000256" key="1">
    <source>
        <dbReference type="SAM" id="MobiDB-lite"/>
    </source>
</evidence>
<sequence>MTGDDTAAPHPDPAPEAPRTSPEWEAWTIRGVAALAVVVALVLAAVAWGAVVHGHPAYAVMLVLTVVAGGLTLWRWRRPRRAGGAGTLLLRMLGVFAGLAWVALVAWLKPFGATEPALSAMATDGAVTVTESATRIVMEPAGEAADVSLLFQPGARVDARAYAAHLRPLAEAGHTVVIVKEPLGIAFLSMGALAPEMDERGGTWVVAGHSLGGTVAALEAERERPAGLLLWGSYPAGDMSSYEGAVASVSASEDGLATPADIDASRADLPGDAVFTEVEGAVHAQFGSYGAQPGDGVPTISDDEARDAIVAASLALLDATG</sequence>
<feature type="transmembrane region" description="Helical" evidence="2">
    <location>
        <begin position="88"/>
        <end position="108"/>
    </location>
</feature>
<dbReference type="Gene3D" id="3.40.50.1820">
    <property type="entry name" value="alpha/beta hydrolase"/>
    <property type="match status" value="1"/>
</dbReference>
<dbReference type="SUPFAM" id="SSF53474">
    <property type="entry name" value="alpha/beta-Hydrolases"/>
    <property type="match status" value="1"/>
</dbReference>
<keyword evidence="2" id="KW-0472">Membrane</keyword>
<gene>
    <name evidence="4" type="ORF">QQX09_10075</name>
</gene>
<dbReference type="InterPro" id="IPR029058">
    <property type="entry name" value="AB_hydrolase_fold"/>
</dbReference>
<keyword evidence="2" id="KW-1133">Transmembrane helix</keyword>
<accession>A0ABT8GAN2</accession>
<reference evidence="4" key="1">
    <citation type="submission" date="2023-06" db="EMBL/GenBank/DDBJ databases">
        <title>Sysu t00192.</title>
        <authorList>
            <person name="Gao L."/>
            <person name="Fang B.-Z."/>
            <person name="Li W.-J."/>
        </authorList>
    </citation>
    <scope>NUCLEOTIDE SEQUENCE</scope>
    <source>
        <strain evidence="4">SYSU T00192</strain>
    </source>
</reference>
<dbReference type="Proteomes" id="UP001172728">
    <property type="component" value="Unassembled WGS sequence"/>
</dbReference>
<comment type="caution">
    <text evidence="4">The sequence shown here is derived from an EMBL/GenBank/DDBJ whole genome shotgun (WGS) entry which is preliminary data.</text>
</comment>
<evidence type="ECO:0000256" key="2">
    <source>
        <dbReference type="SAM" id="Phobius"/>
    </source>
</evidence>
<feature type="region of interest" description="Disordered" evidence="1">
    <location>
        <begin position="1"/>
        <end position="22"/>
    </location>
</feature>
<evidence type="ECO:0000313" key="5">
    <source>
        <dbReference type="Proteomes" id="UP001172728"/>
    </source>
</evidence>
<proteinExistence type="predicted"/>
<evidence type="ECO:0000313" key="4">
    <source>
        <dbReference type="EMBL" id="MDN4476200.1"/>
    </source>
</evidence>
<name>A0ABT8GAN2_9MICO</name>